<dbReference type="HOGENOM" id="CLU_2659584_0_0_1"/>
<dbReference type="AlphaFoldDB" id="D7SJJ2"/>
<dbReference type="InParanoid" id="D7SJJ2"/>
<keyword evidence="1" id="KW-1133">Transmembrane helix</keyword>
<feature type="transmembrane region" description="Helical" evidence="1">
    <location>
        <begin position="12"/>
        <end position="36"/>
    </location>
</feature>
<evidence type="ECO:0000256" key="1">
    <source>
        <dbReference type="SAM" id="Phobius"/>
    </source>
</evidence>
<protein>
    <submittedName>
        <fullName evidence="2">Uncharacterized protein</fullName>
    </submittedName>
</protein>
<evidence type="ECO:0000313" key="3">
    <source>
        <dbReference type="Proteomes" id="UP000009183"/>
    </source>
</evidence>
<sequence>MGMILIDRYHAYSWFFLFFFFCGIDSVGFFISPYLVHSIFFCSTKALVSTQRGASNNKFLNYLNKHIIPIFDKVIL</sequence>
<dbReference type="Proteomes" id="UP000009183">
    <property type="component" value="Chromosome 6"/>
</dbReference>
<keyword evidence="3" id="KW-1185">Reference proteome</keyword>
<reference evidence="3" key="1">
    <citation type="journal article" date="2007" name="Nature">
        <title>The grapevine genome sequence suggests ancestral hexaploidization in major angiosperm phyla.</title>
        <authorList>
            <consortium name="The French-Italian Public Consortium for Grapevine Genome Characterization."/>
            <person name="Jaillon O."/>
            <person name="Aury J.-M."/>
            <person name="Noel B."/>
            <person name="Policriti A."/>
            <person name="Clepet C."/>
            <person name="Casagrande A."/>
            <person name="Choisne N."/>
            <person name="Aubourg S."/>
            <person name="Vitulo N."/>
            <person name="Jubin C."/>
            <person name="Vezzi A."/>
            <person name="Legeai F."/>
            <person name="Hugueney P."/>
            <person name="Dasilva C."/>
            <person name="Horner D."/>
            <person name="Mica E."/>
            <person name="Jublot D."/>
            <person name="Poulain J."/>
            <person name="Bruyere C."/>
            <person name="Billault A."/>
            <person name="Segurens B."/>
            <person name="Gouyvenoux M."/>
            <person name="Ugarte E."/>
            <person name="Cattonaro F."/>
            <person name="Anthouard V."/>
            <person name="Vico V."/>
            <person name="Del Fabbro C."/>
            <person name="Alaux M."/>
            <person name="Di Gaspero G."/>
            <person name="Dumas V."/>
            <person name="Felice N."/>
            <person name="Paillard S."/>
            <person name="Juman I."/>
            <person name="Moroldo M."/>
            <person name="Scalabrin S."/>
            <person name="Canaguier A."/>
            <person name="Le Clainche I."/>
            <person name="Malacrida G."/>
            <person name="Durand E."/>
            <person name="Pesole G."/>
            <person name="Laucou V."/>
            <person name="Chatelet P."/>
            <person name="Merdinoglu D."/>
            <person name="Delledonne M."/>
            <person name="Pezzotti M."/>
            <person name="Lecharny A."/>
            <person name="Scarpelli C."/>
            <person name="Artiguenave F."/>
            <person name="Pe M.E."/>
            <person name="Valle G."/>
            <person name="Morgante M."/>
            <person name="Caboche M."/>
            <person name="Adam-Blondon A.-F."/>
            <person name="Weissenbach J."/>
            <person name="Quetier F."/>
            <person name="Wincker P."/>
        </authorList>
    </citation>
    <scope>NUCLEOTIDE SEQUENCE [LARGE SCALE GENOMIC DNA]</scope>
    <source>
        <strain evidence="3">cv. Pinot noir / PN40024</strain>
    </source>
</reference>
<dbReference type="EMBL" id="FN594951">
    <property type="protein sequence ID" value="CBI15818.3"/>
    <property type="molecule type" value="Genomic_DNA"/>
</dbReference>
<name>D7SJJ2_VITVI</name>
<accession>D7SJJ2</accession>
<evidence type="ECO:0000313" key="2">
    <source>
        <dbReference type="EMBL" id="CBI15818.3"/>
    </source>
</evidence>
<keyword evidence="1" id="KW-0472">Membrane</keyword>
<keyword evidence="1" id="KW-0812">Transmembrane</keyword>
<dbReference type="PaxDb" id="29760-VIT_06s0004g08040.t01"/>
<proteinExistence type="predicted"/>
<organism evidence="2 3">
    <name type="scientific">Vitis vinifera</name>
    <name type="common">Grape</name>
    <dbReference type="NCBI Taxonomy" id="29760"/>
    <lineage>
        <taxon>Eukaryota</taxon>
        <taxon>Viridiplantae</taxon>
        <taxon>Streptophyta</taxon>
        <taxon>Embryophyta</taxon>
        <taxon>Tracheophyta</taxon>
        <taxon>Spermatophyta</taxon>
        <taxon>Magnoliopsida</taxon>
        <taxon>eudicotyledons</taxon>
        <taxon>Gunneridae</taxon>
        <taxon>Pentapetalae</taxon>
        <taxon>rosids</taxon>
        <taxon>Vitales</taxon>
        <taxon>Vitaceae</taxon>
        <taxon>Viteae</taxon>
        <taxon>Vitis</taxon>
    </lineage>
</organism>
<gene>
    <name evidence="2" type="ordered locus">VIT_06s0004g08040</name>
</gene>